<dbReference type="InterPro" id="IPR052028">
    <property type="entry name" value="HipA_Ser/Thr_kinase"/>
</dbReference>
<feature type="domain" description="HipA-like C-terminal" evidence="4">
    <location>
        <begin position="164"/>
        <end position="339"/>
    </location>
</feature>
<dbReference type="GO" id="GO:0005829">
    <property type="term" value="C:cytosol"/>
    <property type="evidence" value="ECO:0007669"/>
    <property type="project" value="TreeGrafter"/>
</dbReference>
<keyword evidence="3 5" id="KW-0418">Kinase</keyword>
<evidence type="ECO:0000259" key="4">
    <source>
        <dbReference type="Pfam" id="PF07804"/>
    </source>
</evidence>
<name>A0A931DWT3_9CORY</name>
<keyword evidence="6" id="KW-1185">Reference proteome</keyword>
<dbReference type="RefSeq" id="WP_196824223.1">
    <property type="nucleotide sequence ID" value="NZ_CP046980.1"/>
</dbReference>
<dbReference type="AlphaFoldDB" id="A0A931DWT3"/>
<dbReference type="PANTHER" id="PTHR37419:SF8">
    <property type="entry name" value="TOXIN YJJJ"/>
    <property type="match status" value="1"/>
</dbReference>
<dbReference type="PANTHER" id="PTHR37419">
    <property type="entry name" value="SERINE/THREONINE-PROTEIN KINASE TOXIN HIPA"/>
    <property type="match status" value="1"/>
</dbReference>
<accession>A0A931DWT3</accession>
<reference evidence="5" key="1">
    <citation type="submission" date="2020-11" db="EMBL/GenBank/DDBJ databases">
        <title>Sequencing the genomes of 1000 actinobacteria strains.</title>
        <authorList>
            <person name="Klenk H.-P."/>
        </authorList>
    </citation>
    <scope>NUCLEOTIDE SEQUENCE</scope>
    <source>
        <strain evidence="5">DSM 45632</strain>
    </source>
</reference>
<dbReference type="InterPro" id="IPR012893">
    <property type="entry name" value="HipA-like_C"/>
</dbReference>
<comment type="similarity">
    <text evidence="1">Belongs to the HipA Ser/Thr kinase family.</text>
</comment>
<protein>
    <submittedName>
        <fullName evidence="5">Serine/threonine-protein kinase HipA</fullName>
        <ecNumber evidence="5">2.7.11.1</ecNumber>
    </submittedName>
</protein>
<dbReference type="Pfam" id="PF07804">
    <property type="entry name" value="HipA_C"/>
    <property type="match status" value="1"/>
</dbReference>
<evidence type="ECO:0000313" key="6">
    <source>
        <dbReference type="Proteomes" id="UP000658613"/>
    </source>
</evidence>
<keyword evidence="2 5" id="KW-0808">Transferase</keyword>
<dbReference type="GO" id="GO:0004674">
    <property type="term" value="F:protein serine/threonine kinase activity"/>
    <property type="evidence" value="ECO:0007669"/>
    <property type="project" value="UniProtKB-EC"/>
</dbReference>
<dbReference type="EMBL" id="JADOUE010000001">
    <property type="protein sequence ID" value="MBG6121712.1"/>
    <property type="molecule type" value="Genomic_DNA"/>
</dbReference>
<proteinExistence type="inferred from homology"/>
<evidence type="ECO:0000256" key="2">
    <source>
        <dbReference type="ARBA" id="ARBA00022679"/>
    </source>
</evidence>
<sequence>MTLNGVAVAQAGKVAVTTVLGGEDVLAGFLYRTRASASFAYDATYLARPDAFALAPSLHLFAGPQPIFPANPFSDSAPDTWGRKVLMRAAGRNLDEISLLLGVNDNGRQGATRFWVDGVAVADGEGVPGEHELVDVLRTADQVQRGERNIPARDVRRLFKATGSLGGARPKANVIRGGDLWLAKFPKPIGDDWNVMAWEASTLDLMEEANISVAPHETMSFNVDGEHRTVLFIRRFDRTRRSVRIPYMSAMTALESNDGAGGDWVDFVEWARTNGVDCSSLWRRAVFGVLVGNTDDHLRNHGFLRRNGSWSLSPAFDVNPTPQSFGDEHELALDGLSELSLEDFLRDEVADLFGVDVDHEWLKLLDDALSHATARAAAHGADSYSLSVMSDRFAEARESLAQAV</sequence>
<comment type="caution">
    <text evidence="5">The sequence shown here is derived from an EMBL/GenBank/DDBJ whole genome shotgun (WGS) entry which is preliminary data.</text>
</comment>
<evidence type="ECO:0000313" key="5">
    <source>
        <dbReference type="EMBL" id="MBG6121712.1"/>
    </source>
</evidence>
<gene>
    <name evidence="5" type="ORF">IW254_000681</name>
</gene>
<dbReference type="Proteomes" id="UP000658613">
    <property type="component" value="Unassembled WGS sequence"/>
</dbReference>
<dbReference type="Gene3D" id="1.10.1070.20">
    <property type="match status" value="1"/>
</dbReference>
<evidence type="ECO:0000256" key="3">
    <source>
        <dbReference type="ARBA" id="ARBA00022777"/>
    </source>
</evidence>
<dbReference type="EC" id="2.7.11.1" evidence="5"/>
<organism evidence="5 6">
    <name type="scientific">Corynebacterium aquatimens</name>
    <dbReference type="NCBI Taxonomy" id="1190508"/>
    <lineage>
        <taxon>Bacteria</taxon>
        <taxon>Bacillati</taxon>
        <taxon>Actinomycetota</taxon>
        <taxon>Actinomycetes</taxon>
        <taxon>Mycobacteriales</taxon>
        <taxon>Corynebacteriaceae</taxon>
        <taxon>Corynebacterium</taxon>
    </lineage>
</organism>
<evidence type="ECO:0000256" key="1">
    <source>
        <dbReference type="ARBA" id="ARBA00010164"/>
    </source>
</evidence>